<protein>
    <submittedName>
        <fullName evidence="3">NAD(P)-binding domain-containing protein</fullName>
    </submittedName>
</protein>
<evidence type="ECO:0000313" key="4">
    <source>
        <dbReference type="Proteomes" id="UP001260980"/>
    </source>
</evidence>
<dbReference type="InterPro" id="IPR051267">
    <property type="entry name" value="STEAP_metalloreductase"/>
</dbReference>
<comment type="caution">
    <text evidence="3">The sequence shown here is derived from an EMBL/GenBank/DDBJ whole genome shotgun (WGS) entry which is preliminary data.</text>
</comment>
<organism evidence="3 4">
    <name type="scientific">Paenibacillus violae</name>
    <dbReference type="NCBI Taxonomy" id="3077234"/>
    <lineage>
        <taxon>Bacteria</taxon>
        <taxon>Bacillati</taxon>
        <taxon>Bacillota</taxon>
        <taxon>Bacilli</taxon>
        <taxon>Bacillales</taxon>
        <taxon>Paenibacillaceae</taxon>
        <taxon>Paenibacillus</taxon>
    </lineage>
</organism>
<sequence>MKFGFIGAGVVAQTLAKHLLLHGHEVMLSNSRGPETLWELVSSLGAGAKSGTPSEAAEQDYVILSVGWSQVPAALSMVPDWTGRVIIDATNRFDNMDSLGDLSEVNSSEIVAQYAPGARVIKAFNTVPMQWIQDYTEKKPKTVLFVSGDDSPTKQVFLEIWEGIGFACIDLGSLSHGGSLQQIGGPLAGLNLNLLEKFIV</sequence>
<feature type="domain" description="Pyrroline-5-carboxylate reductase catalytic N-terminal" evidence="2">
    <location>
        <begin position="2"/>
        <end position="91"/>
    </location>
</feature>
<dbReference type="SUPFAM" id="SSF51735">
    <property type="entry name" value="NAD(P)-binding Rossmann-fold domains"/>
    <property type="match status" value="1"/>
</dbReference>
<dbReference type="InterPro" id="IPR036291">
    <property type="entry name" value="NAD(P)-bd_dom_sf"/>
</dbReference>
<reference evidence="3 4" key="1">
    <citation type="submission" date="2023-10" db="EMBL/GenBank/DDBJ databases">
        <title>Paenibacillus strain PFR10 Genome sequencing and assembly.</title>
        <authorList>
            <person name="Kim I."/>
        </authorList>
    </citation>
    <scope>NUCLEOTIDE SEQUENCE [LARGE SCALE GENOMIC DNA]</scope>
    <source>
        <strain evidence="3 4">PFR10</strain>
    </source>
</reference>
<evidence type="ECO:0000259" key="2">
    <source>
        <dbReference type="Pfam" id="PF03807"/>
    </source>
</evidence>
<evidence type="ECO:0000256" key="1">
    <source>
        <dbReference type="ARBA" id="ARBA00023002"/>
    </source>
</evidence>
<dbReference type="RefSeq" id="WP_315950449.1">
    <property type="nucleotide sequence ID" value="NZ_JAWCUD010000002.1"/>
</dbReference>
<name>A0ABU3R994_9BACL</name>
<accession>A0ABU3R994</accession>
<proteinExistence type="predicted"/>
<dbReference type="PANTHER" id="PTHR14239">
    <property type="entry name" value="DUDULIN-RELATED"/>
    <property type="match status" value="1"/>
</dbReference>
<dbReference type="Proteomes" id="UP001260980">
    <property type="component" value="Unassembled WGS sequence"/>
</dbReference>
<dbReference type="EMBL" id="JAWCUD010000002">
    <property type="protein sequence ID" value="MDU0200848.1"/>
    <property type="molecule type" value="Genomic_DNA"/>
</dbReference>
<dbReference type="InterPro" id="IPR028939">
    <property type="entry name" value="P5C_Rdtase_cat_N"/>
</dbReference>
<dbReference type="Pfam" id="PF03807">
    <property type="entry name" value="F420_oxidored"/>
    <property type="match status" value="1"/>
</dbReference>
<keyword evidence="4" id="KW-1185">Reference proteome</keyword>
<dbReference type="Gene3D" id="3.40.50.720">
    <property type="entry name" value="NAD(P)-binding Rossmann-like Domain"/>
    <property type="match status" value="1"/>
</dbReference>
<gene>
    <name evidence="3" type="ORF">RQP52_07075</name>
</gene>
<keyword evidence="1" id="KW-0560">Oxidoreductase</keyword>
<evidence type="ECO:0000313" key="3">
    <source>
        <dbReference type="EMBL" id="MDU0200848.1"/>
    </source>
</evidence>